<feature type="compositionally biased region" description="Basic and acidic residues" evidence="1">
    <location>
        <begin position="271"/>
        <end position="282"/>
    </location>
</feature>
<accession>A0AAV6X6Y2</accession>
<name>A0AAV6X6Y2_9LAMI</name>
<feature type="region of interest" description="Disordered" evidence="1">
    <location>
        <begin position="252"/>
        <end position="282"/>
    </location>
</feature>
<dbReference type="PANTHER" id="PTHR47600">
    <property type="entry name" value="NUCLEIC ACID-BINDING, OB-FOLD-LIKE PROTEIN"/>
    <property type="match status" value="1"/>
</dbReference>
<evidence type="ECO:0000313" key="3">
    <source>
        <dbReference type="Proteomes" id="UP000826271"/>
    </source>
</evidence>
<keyword evidence="3" id="KW-1185">Reference proteome</keyword>
<evidence type="ECO:0008006" key="4">
    <source>
        <dbReference type="Google" id="ProtNLM"/>
    </source>
</evidence>
<protein>
    <recommendedName>
        <fullName evidence="4">Ribosomal protein S1</fullName>
    </recommendedName>
</protein>
<dbReference type="EMBL" id="WHWC01000010">
    <property type="protein sequence ID" value="KAG8374910.1"/>
    <property type="molecule type" value="Genomic_DNA"/>
</dbReference>
<comment type="caution">
    <text evidence="2">The sequence shown here is derived from an EMBL/GenBank/DDBJ whole genome shotgun (WGS) entry which is preliminary data.</text>
</comment>
<evidence type="ECO:0000256" key="1">
    <source>
        <dbReference type="SAM" id="MobiDB-lite"/>
    </source>
</evidence>
<organism evidence="2 3">
    <name type="scientific">Buddleja alternifolia</name>
    <dbReference type="NCBI Taxonomy" id="168488"/>
    <lineage>
        <taxon>Eukaryota</taxon>
        <taxon>Viridiplantae</taxon>
        <taxon>Streptophyta</taxon>
        <taxon>Embryophyta</taxon>
        <taxon>Tracheophyta</taxon>
        <taxon>Spermatophyta</taxon>
        <taxon>Magnoliopsida</taxon>
        <taxon>eudicotyledons</taxon>
        <taxon>Gunneridae</taxon>
        <taxon>Pentapetalae</taxon>
        <taxon>asterids</taxon>
        <taxon>lamiids</taxon>
        <taxon>Lamiales</taxon>
        <taxon>Scrophulariaceae</taxon>
        <taxon>Buddlejeae</taxon>
        <taxon>Buddleja</taxon>
    </lineage>
</organism>
<sequence length="663" mass="74776">MDSLTLSATTTVNSSSAIQLFSNSFFGSKKSSILNFPYRKPRKHLVFASKDDSKLDEWEQMELKFGRMIGEDPKITLTKIMGRKINPDLSYLEIEKLLHKKKGRAFYEDIEEVPLDLSDEKKQTKSVQGLNLVRPVPKKGFKEIPFDVSDENKSIKSVQGLNLVRPVPKKGTKFEVTNKPVKGDDKISIQPTIKATKESKSSVPDVILRKPGLFNEDDEKSSKFGMKPNLSLKMGKEQQRERFTDFTLLKRPEPMTVSPDIDKQNGQSGDKNLKYDSESVGRSEDAMLLQKPEPMNLNINKGGEQELSATELQADMRSDGNTFASDEPSGSIPAMSMDTALIGKPRRLDRSDKATDHKIREDVIPMNTESLGNPSELENFLTSPIKEREEDDWTRAEKLVKIGDREEVELISASTRGFVASFGSLIGFLPYRNLAARWKFLAFESWLRRKALDSEIDSKIDGAITSDMKLEDLLMIYDQEKLKFLSSFVGQRIRVGVVLADRSSRRLIFSIKPKEKEELVEKKRSLMAQLSVGDVVKCCIKKITYFGIFVEIVEAKFTNWIFHLNDIFVLKEIAPDPLIEALEAVVGDNISLDGRLEAAGRYRVADVESLIKELQQFDGIQSVSKGRYFLSPGLAPTFQVIVQTSLGKEELKTAIMTCTNRVE</sequence>
<evidence type="ECO:0000313" key="2">
    <source>
        <dbReference type="EMBL" id="KAG8374910.1"/>
    </source>
</evidence>
<proteinExistence type="predicted"/>
<dbReference type="PANTHER" id="PTHR47600:SF1">
    <property type="entry name" value="NUCLEIC ACID-BINDING, OB-FOLD-LIKE PROTEIN"/>
    <property type="match status" value="1"/>
</dbReference>
<dbReference type="Proteomes" id="UP000826271">
    <property type="component" value="Unassembled WGS sequence"/>
</dbReference>
<gene>
    <name evidence="2" type="ORF">BUALT_Bualt10G0044700</name>
</gene>
<dbReference type="AlphaFoldDB" id="A0AAV6X6Y2"/>
<reference evidence="2" key="1">
    <citation type="submission" date="2019-10" db="EMBL/GenBank/DDBJ databases">
        <authorList>
            <person name="Zhang R."/>
            <person name="Pan Y."/>
            <person name="Wang J."/>
            <person name="Ma R."/>
            <person name="Yu S."/>
        </authorList>
    </citation>
    <scope>NUCLEOTIDE SEQUENCE</scope>
    <source>
        <strain evidence="2">LA-IB0</strain>
        <tissue evidence="2">Leaf</tissue>
    </source>
</reference>